<comment type="caution">
    <text evidence="7">The sequence shown here is derived from an EMBL/GenBank/DDBJ whole genome shotgun (WGS) entry which is preliminary data.</text>
</comment>
<dbReference type="PANTHER" id="PTHR21314:SF0">
    <property type="entry name" value="QUEUOSINE 5'-PHOSPHATE N-GLYCOSYLASE_HYDROLASE"/>
    <property type="match status" value="1"/>
</dbReference>
<evidence type="ECO:0000256" key="1">
    <source>
        <dbReference type="ARBA" id="ARBA00022801"/>
    </source>
</evidence>
<keyword evidence="8" id="KW-1185">Reference proteome</keyword>
<dbReference type="PANTHER" id="PTHR21314">
    <property type="entry name" value="QUEUOSINE 5'-PHOSPHATE N-GLYCOSYLASE_HYDROLASE-RELATED"/>
    <property type="match status" value="1"/>
</dbReference>
<comment type="catalytic activity">
    <reaction evidence="5 6">
        <text>queuosine 5'-phosphate + H2O = queuine + D-ribose 5-phosphate</text>
        <dbReference type="Rhea" id="RHEA:75387"/>
        <dbReference type="ChEBI" id="CHEBI:15377"/>
        <dbReference type="ChEBI" id="CHEBI:17433"/>
        <dbReference type="ChEBI" id="CHEBI:78346"/>
        <dbReference type="ChEBI" id="CHEBI:194371"/>
    </reaction>
    <physiologicalReaction direction="left-to-right" evidence="5 6">
        <dbReference type="Rhea" id="RHEA:75388"/>
    </physiologicalReaction>
</comment>
<dbReference type="AlphaFoldDB" id="A0A9P4M2P6"/>
<evidence type="ECO:0000256" key="4">
    <source>
        <dbReference type="ARBA" id="ARBA00035393"/>
    </source>
</evidence>
<dbReference type="GO" id="GO:0016787">
    <property type="term" value="F:hydrolase activity"/>
    <property type="evidence" value="ECO:0007669"/>
    <property type="project" value="UniProtKB-KW"/>
</dbReference>
<reference evidence="7" key="1">
    <citation type="journal article" date="2020" name="Stud. Mycol.">
        <title>101 Dothideomycetes genomes: a test case for predicting lifestyles and emergence of pathogens.</title>
        <authorList>
            <person name="Haridas S."/>
            <person name="Albert R."/>
            <person name="Binder M."/>
            <person name="Bloem J."/>
            <person name="Labutti K."/>
            <person name="Salamov A."/>
            <person name="Andreopoulos B."/>
            <person name="Baker S."/>
            <person name="Barry K."/>
            <person name="Bills G."/>
            <person name="Bluhm B."/>
            <person name="Cannon C."/>
            <person name="Castanera R."/>
            <person name="Culley D."/>
            <person name="Daum C."/>
            <person name="Ezra D."/>
            <person name="Gonzalez J."/>
            <person name="Henrissat B."/>
            <person name="Kuo A."/>
            <person name="Liang C."/>
            <person name="Lipzen A."/>
            <person name="Lutzoni F."/>
            <person name="Magnuson J."/>
            <person name="Mondo S."/>
            <person name="Nolan M."/>
            <person name="Ohm R."/>
            <person name="Pangilinan J."/>
            <person name="Park H.-J."/>
            <person name="Ramirez L."/>
            <person name="Alfaro M."/>
            <person name="Sun H."/>
            <person name="Tritt A."/>
            <person name="Yoshinaga Y."/>
            <person name="Zwiers L.-H."/>
            <person name="Turgeon B."/>
            <person name="Goodwin S."/>
            <person name="Spatafora J."/>
            <person name="Crous P."/>
            <person name="Grigoriev I."/>
        </authorList>
    </citation>
    <scope>NUCLEOTIDE SEQUENCE</scope>
    <source>
        <strain evidence="7">CBS 133067</strain>
    </source>
</reference>
<proteinExistence type="inferred from homology"/>
<evidence type="ECO:0000256" key="6">
    <source>
        <dbReference type="RuleBase" id="RU365002"/>
    </source>
</evidence>
<evidence type="ECO:0000313" key="7">
    <source>
        <dbReference type="EMBL" id="KAF2094780.1"/>
    </source>
</evidence>
<dbReference type="OrthoDB" id="416777at2759"/>
<organism evidence="7 8">
    <name type="scientific">Rhizodiscina lignyota</name>
    <dbReference type="NCBI Taxonomy" id="1504668"/>
    <lineage>
        <taxon>Eukaryota</taxon>
        <taxon>Fungi</taxon>
        <taxon>Dikarya</taxon>
        <taxon>Ascomycota</taxon>
        <taxon>Pezizomycotina</taxon>
        <taxon>Dothideomycetes</taxon>
        <taxon>Pleosporomycetidae</taxon>
        <taxon>Aulographales</taxon>
        <taxon>Rhizodiscinaceae</taxon>
        <taxon>Rhizodiscina</taxon>
    </lineage>
</organism>
<evidence type="ECO:0000256" key="2">
    <source>
        <dbReference type="ARBA" id="ARBA00035119"/>
    </source>
</evidence>
<dbReference type="GO" id="GO:0006400">
    <property type="term" value="P:tRNA modification"/>
    <property type="evidence" value="ECO:0007669"/>
    <property type="project" value="TreeGrafter"/>
</dbReference>
<dbReference type="EC" id="3.2.2.-" evidence="6"/>
<dbReference type="Pfam" id="PF10343">
    <property type="entry name" value="Q_salvage"/>
    <property type="match status" value="1"/>
</dbReference>
<keyword evidence="1 6" id="KW-0378">Hydrolase</keyword>
<sequence>MSDDEADPELLELLRKSLGISSGPPAAPETKVLESASFICDNSIDVALDMYGTQSAAESIWSQMQQRGYSRKSWSEHELHPSKEEMGDEDRLNFIFTMDLLNFSFWTERDGDSRFAVDYKDKRWTGYWALVAALRRALEEGIEITSPHFWHNGDMTIDTIRHVFRSATDDEMPLLQERFDVMIEAGEVLCMNFESCISSLVTSADHSAPGLANILAEHFPSFRDESRFEGRKVRFLKRAQIFVADLWAAFDGQDWGDFDDIDKITMFADYRIPQILHTLGSMSYSPPLDAHIRAKREIPPGSSWEIQLRGCSIWSVESIRRQIKRKHPDAELNAILIDFFLYDAMKELEKKAQESLTASKENADVREMIPHHRTRSIWY</sequence>
<dbReference type="Proteomes" id="UP000799772">
    <property type="component" value="Unassembled WGS sequence"/>
</dbReference>
<evidence type="ECO:0000256" key="3">
    <source>
        <dbReference type="ARBA" id="ARBA00035306"/>
    </source>
</evidence>
<accession>A0A9P4M2P6</accession>
<name>A0A9P4M2P6_9PEZI</name>
<gene>
    <name evidence="7" type="ORF">NA57DRAFT_45468</name>
</gene>
<evidence type="ECO:0000256" key="5">
    <source>
        <dbReference type="ARBA" id="ARBA00048204"/>
    </source>
</evidence>
<protein>
    <recommendedName>
        <fullName evidence="3 6">Queuosine 5'-phosphate N-glycosylase/hydrolase</fullName>
        <ecNumber evidence="6">3.2.2.-</ecNumber>
    </recommendedName>
    <alternativeName>
        <fullName evidence="4 6">Queuosine-nucleotide N-glycosylase/hydrolase</fullName>
    </alternativeName>
</protein>
<comment type="function">
    <text evidence="6">Catalyzes the hydrolysis of queuosine 5'-phosphate, releasing the nucleobase queuine (q). Is required for salvage of queuine from exogenous queuosine (Q) that is imported and then converted to queuosine 5'-phosphate intracellularly.</text>
</comment>
<dbReference type="InterPro" id="IPR019438">
    <property type="entry name" value="Q_salvage"/>
</dbReference>
<evidence type="ECO:0000313" key="8">
    <source>
        <dbReference type="Proteomes" id="UP000799772"/>
    </source>
</evidence>
<dbReference type="EMBL" id="ML978133">
    <property type="protein sequence ID" value="KAF2094780.1"/>
    <property type="molecule type" value="Genomic_DNA"/>
</dbReference>
<comment type="similarity">
    <text evidence="2 6">Belongs to the QNG1 protein family.</text>
</comment>